<proteinExistence type="predicted"/>
<comment type="caution">
    <text evidence="1">The sequence shown here is derived from an EMBL/GenBank/DDBJ whole genome shotgun (WGS) entry which is preliminary data.</text>
</comment>
<organism evidence="1 2">
    <name type="scientific">Candidatus Thiodiazotropha taylori</name>
    <dbReference type="NCBI Taxonomy" id="2792791"/>
    <lineage>
        <taxon>Bacteria</taxon>
        <taxon>Pseudomonadati</taxon>
        <taxon>Pseudomonadota</taxon>
        <taxon>Gammaproteobacteria</taxon>
        <taxon>Chromatiales</taxon>
        <taxon>Sedimenticolaceae</taxon>
        <taxon>Candidatus Thiodiazotropha</taxon>
    </lineage>
</organism>
<evidence type="ECO:0000313" key="2">
    <source>
        <dbReference type="Proteomes" id="UP000770889"/>
    </source>
</evidence>
<name>A0A944M7P7_9GAMM</name>
<sequence>MPFSWHEKEHRPYASLLDGARVSCNGRTAAGIALLVVALCWLPPAEAFFCFSFGGNGKSSSNHAFGRSRLPPPPPPILAPHFINRPRLERRQVPKAVAPADERPVVIEGYRFRPLEREPQAEQLTPAVHSQK</sequence>
<dbReference type="Proteomes" id="UP000770889">
    <property type="component" value="Unassembled WGS sequence"/>
</dbReference>
<dbReference type="AlphaFoldDB" id="A0A944M7P7"/>
<dbReference type="EMBL" id="JAHHGM010000005">
    <property type="protein sequence ID" value="MBT2988769.1"/>
    <property type="molecule type" value="Genomic_DNA"/>
</dbReference>
<reference evidence="1 2" key="1">
    <citation type="submission" date="2021-05" db="EMBL/GenBank/DDBJ databases">
        <title>Genetic and Functional Diversity in Clade A Lucinid endosymbionts from the Bahamas.</title>
        <authorList>
            <person name="Giani N.M."/>
            <person name="Engel A.S."/>
            <person name="Campbell B.J."/>
        </authorList>
    </citation>
    <scope>NUCLEOTIDE SEQUENCE [LARGE SCALE GENOMIC DNA]</scope>
    <source>
        <strain evidence="1">LUC16012Gg_MoonRockCtena</strain>
    </source>
</reference>
<gene>
    <name evidence="1" type="ORF">KME65_07360</name>
</gene>
<accession>A0A944M7P7</accession>
<protein>
    <submittedName>
        <fullName evidence="1">Uncharacterized protein</fullName>
    </submittedName>
</protein>
<evidence type="ECO:0000313" key="1">
    <source>
        <dbReference type="EMBL" id="MBT2988769.1"/>
    </source>
</evidence>